<comment type="subcellular location">
    <subcellularLocation>
        <location evidence="2">Cell membrane</location>
        <topology evidence="2">Multi-pass membrane protein</topology>
    </subcellularLocation>
</comment>
<dbReference type="PANTHER" id="PTHR34295">
    <property type="entry name" value="BIOTIN TRANSPORTER BIOY"/>
    <property type="match status" value="1"/>
</dbReference>
<evidence type="ECO:0000256" key="1">
    <source>
        <dbReference type="ARBA" id="ARBA00010692"/>
    </source>
</evidence>
<comment type="caution">
    <text evidence="4">The sequence shown here is derived from an EMBL/GenBank/DDBJ whole genome shotgun (WGS) entry which is preliminary data.</text>
</comment>
<protein>
    <recommendedName>
        <fullName evidence="2">Biotin transporter</fullName>
    </recommendedName>
</protein>
<keyword evidence="2" id="KW-0813">Transport</keyword>
<name>A0A2M7YG06_9BACT</name>
<dbReference type="EMBL" id="PFWI01000132">
    <property type="protein sequence ID" value="PJA61896.1"/>
    <property type="molecule type" value="Genomic_DNA"/>
</dbReference>
<keyword evidence="2 3" id="KW-0472">Membrane</keyword>
<dbReference type="Gene3D" id="1.10.1760.20">
    <property type="match status" value="1"/>
</dbReference>
<dbReference type="Proteomes" id="UP000229213">
    <property type="component" value="Unassembled WGS sequence"/>
</dbReference>
<dbReference type="PANTHER" id="PTHR34295:SF1">
    <property type="entry name" value="BIOTIN TRANSPORTER BIOY"/>
    <property type="match status" value="1"/>
</dbReference>
<feature type="transmembrane region" description="Helical" evidence="3">
    <location>
        <begin position="21"/>
        <end position="41"/>
    </location>
</feature>
<feature type="transmembrane region" description="Helical" evidence="3">
    <location>
        <begin position="98"/>
        <end position="118"/>
    </location>
</feature>
<keyword evidence="3" id="KW-0812">Transmembrane</keyword>
<organism evidence="4 5">
    <name type="scientific">bacterium (Candidatus Ratteibacteria) CG_4_9_14_3_um_filter_41_21</name>
    <dbReference type="NCBI Taxonomy" id="2014289"/>
    <lineage>
        <taxon>Bacteria</taxon>
        <taxon>Candidatus Ratteibacteria</taxon>
    </lineage>
</organism>
<evidence type="ECO:0000256" key="3">
    <source>
        <dbReference type="SAM" id="Phobius"/>
    </source>
</evidence>
<keyword evidence="3" id="KW-1133">Transmembrane helix</keyword>
<evidence type="ECO:0000313" key="4">
    <source>
        <dbReference type="EMBL" id="PJA61896.1"/>
    </source>
</evidence>
<sequence>MVEKVKSLRLEAFLWRESLSALHKIGLCFAMAACTGLLAGIRIPLPFTPVPITGQVLGVLLSGVCLGRFYGGLSMAIYLVLGLSGIPWFAGWSSLSCFAFFANPTAGYLIGFILASLFIGREVDRKINNRFFWPQLKLMLVGVLILYAAGALWLWFLLKLTLSKILMMAVLPFIPGDLLKAFLATSISASLLPKKSYNGEIDR</sequence>
<dbReference type="GO" id="GO:0015225">
    <property type="term" value="F:biotin transmembrane transporter activity"/>
    <property type="evidence" value="ECO:0007669"/>
    <property type="project" value="UniProtKB-UniRule"/>
</dbReference>
<dbReference type="GO" id="GO:0005886">
    <property type="term" value="C:plasma membrane"/>
    <property type="evidence" value="ECO:0007669"/>
    <property type="project" value="UniProtKB-SubCell"/>
</dbReference>
<feature type="transmembrane region" description="Helical" evidence="3">
    <location>
        <begin position="73"/>
        <end position="92"/>
    </location>
</feature>
<gene>
    <name evidence="4" type="ORF">CO162_03885</name>
</gene>
<dbReference type="PIRSF" id="PIRSF016661">
    <property type="entry name" value="BioY"/>
    <property type="match status" value="1"/>
</dbReference>
<dbReference type="AlphaFoldDB" id="A0A2M7YG06"/>
<proteinExistence type="inferred from homology"/>
<feature type="transmembrane region" description="Helical" evidence="3">
    <location>
        <begin position="138"/>
        <end position="158"/>
    </location>
</feature>
<evidence type="ECO:0000256" key="2">
    <source>
        <dbReference type="PIRNR" id="PIRNR016661"/>
    </source>
</evidence>
<dbReference type="Pfam" id="PF02632">
    <property type="entry name" value="BioY"/>
    <property type="match status" value="1"/>
</dbReference>
<dbReference type="InterPro" id="IPR003784">
    <property type="entry name" value="BioY"/>
</dbReference>
<reference evidence="5" key="1">
    <citation type="submission" date="2017-09" db="EMBL/GenBank/DDBJ databases">
        <title>Depth-based differentiation of microbial function through sediment-hosted aquifers and enrichment of novel symbionts in the deep terrestrial subsurface.</title>
        <authorList>
            <person name="Probst A.J."/>
            <person name="Ladd B."/>
            <person name="Jarett J.K."/>
            <person name="Geller-Mcgrath D.E."/>
            <person name="Sieber C.M.K."/>
            <person name="Emerson J.B."/>
            <person name="Anantharaman K."/>
            <person name="Thomas B.C."/>
            <person name="Malmstrom R."/>
            <person name="Stieglmeier M."/>
            <person name="Klingl A."/>
            <person name="Woyke T."/>
            <person name="Ryan C.M."/>
            <person name="Banfield J.F."/>
        </authorList>
    </citation>
    <scope>NUCLEOTIDE SEQUENCE [LARGE SCALE GENOMIC DNA]</scope>
</reference>
<comment type="similarity">
    <text evidence="1 2">Belongs to the BioY family.</text>
</comment>
<evidence type="ECO:0000313" key="5">
    <source>
        <dbReference type="Proteomes" id="UP000229213"/>
    </source>
</evidence>
<accession>A0A2M7YG06</accession>
<feature type="transmembrane region" description="Helical" evidence="3">
    <location>
        <begin position="170"/>
        <end position="193"/>
    </location>
</feature>
<keyword evidence="2" id="KW-1003">Cell membrane</keyword>